<dbReference type="AlphaFoldDB" id="A0A917P968"/>
<reference evidence="1" key="2">
    <citation type="submission" date="2020-09" db="EMBL/GenBank/DDBJ databases">
        <authorList>
            <person name="Sun Q."/>
            <person name="Zhou Y."/>
        </authorList>
    </citation>
    <scope>NUCLEOTIDE SEQUENCE</scope>
    <source>
        <strain evidence="1">CGMCC 4.7272</strain>
    </source>
</reference>
<keyword evidence="2" id="KW-1185">Reference proteome</keyword>
<reference evidence="1" key="1">
    <citation type="journal article" date="2014" name="Int. J. Syst. Evol. Microbiol.">
        <title>Complete genome sequence of Corynebacterium casei LMG S-19264T (=DSM 44701T), isolated from a smear-ripened cheese.</title>
        <authorList>
            <consortium name="US DOE Joint Genome Institute (JGI-PGF)"/>
            <person name="Walter F."/>
            <person name="Albersmeier A."/>
            <person name="Kalinowski J."/>
            <person name="Ruckert C."/>
        </authorList>
    </citation>
    <scope>NUCLEOTIDE SEQUENCE</scope>
    <source>
        <strain evidence="1">CGMCC 4.7272</strain>
    </source>
</reference>
<evidence type="ECO:0000313" key="2">
    <source>
        <dbReference type="Proteomes" id="UP000625682"/>
    </source>
</evidence>
<proteinExistence type="predicted"/>
<keyword evidence="1" id="KW-0378">Hydrolase</keyword>
<organism evidence="1 2">
    <name type="scientific">Streptomyces lacrimifluminis</name>
    <dbReference type="NCBI Taxonomy" id="1500077"/>
    <lineage>
        <taxon>Bacteria</taxon>
        <taxon>Bacillati</taxon>
        <taxon>Actinomycetota</taxon>
        <taxon>Actinomycetes</taxon>
        <taxon>Kitasatosporales</taxon>
        <taxon>Streptomycetaceae</taxon>
        <taxon>Streptomyces</taxon>
    </lineage>
</organism>
<accession>A0A917P968</accession>
<protein>
    <submittedName>
        <fullName evidence="1">D-alanyl-D-alanine carboxypeptidase</fullName>
    </submittedName>
</protein>
<dbReference type="GO" id="GO:0004180">
    <property type="term" value="F:carboxypeptidase activity"/>
    <property type="evidence" value="ECO:0007669"/>
    <property type="project" value="UniProtKB-KW"/>
</dbReference>
<gene>
    <name evidence="1" type="ORF">GCM10012282_75160</name>
</gene>
<dbReference type="Proteomes" id="UP000625682">
    <property type="component" value="Unassembled WGS sequence"/>
</dbReference>
<evidence type="ECO:0000313" key="1">
    <source>
        <dbReference type="EMBL" id="GGJ67133.1"/>
    </source>
</evidence>
<comment type="caution">
    <text evidence="1">The sequence shown here is derived from an EMBL/GenBank/DDBJ whole genome shotgun (WGS) entry which is preliminary data.</text>
</comment>
<name>A0A917P968_9ACTN</name>
<dbReference type="RefSeq" id="WP_189151898.1">
    <property type="nucleotide sequence ID" value="NZ_BAABER010000047.1"/>
</dbReference>
<keyword evidence="1" id="KW-0121">Carboxypeptidase</keyword>
<dbReference type="EMBL" id="BMMU01000045">
    <property type="protein sequence ID" value="GGJ67133.1"/>
    <property type="molecule type" value="Genomic_DNA"/>
</dbReference>
<sequence>MTAFDDEIPAVTTFDRELLSALCRHATNAAEDGAEFYVDSGRHSLECEKQLVRDAFSMYGLGPICRNELWHYELRTHAIDRGCPRMYAEPTQDPRPRQ</sequence>
<keyword evidence="1" id="KW-0645">Protease</keyword>